<accession>A0ABX3N6I9</accession>
<comment type="caution">
    <text evidence="8">The sequence shown here is derived from an EMBL/GenBank/DDBJ whole genome shotgun (WGS) entry which is preliminary data.</text>
</comment>
<evidence type="ECO:0000256" key="5">
    <source>
        <dbReference type="ARBA" id="ARBA00023049"/>
    </source>
</evidence>
<keyword evidence="9" id="KW-1185">Reference proteome</keyword>
<evidence type="ECO:0000313" key="8">
    <source>
        <dbReference type="EMBL" id="OPB87032.1"/>
    </source>
</evidence>
<name>A0ABX3N6I9_9FLAO</name>
<dbReference type="Gene3D" id="3.40.50.720">
    <property type="entry name" value="NAD(P)-binding Rossmann-like Domain"/>
    <property type="match status" value="1"/>
</dbReference>
<dbReference type="InterPro" id="IPR000594">
    <property type="entry name" value="ThiF_NAD_FAD-bd"/>
</dbReference>
<evidence type="ECO:0000256" key="4">
    <source>
        <dbReference type="ARBA" id="ARBA00022833"/>
    </source>
</evidence>
<evidence type="ECO:0000256" key="3">
    <source>
        <dbReference type="ARBA" id="ARBA00022801"/>
    </source>
</evidence>
<dbReference type="InterPro" id="IPR045886">
    <property type="entry name" value="ThiF/MoeB/HesA"/>
</dbReference>
<dbReference type="Pfam" id="PF14464">
    <property type="entry name" value="Prok-JAB"/>
    <property type="match status" value="1"/>
</dbReference>
<dbReference type="EMBL" id="MBDS01000017">
    <property type="protein sequence ID" value="OPB87032.1"/>
    <property type="molecule type" value="Genomic_DNA"/>
</dbReference>
<sequence length="761" mass="86265">MEMEKFSNTLPIYTNDIENPVLQDSLESLNKMIGHKGKVLDWGSGKIAIPVEINVDLPSLGNFQDLDIRAVEPIILVFDLINYPVSAPRVYTDRHDFPKNNLAHLYVAVNNRPPAFCYVRGNADEWYANKRIEDLVIRIGNWLRDAATGELSENGNQFEPLRLEGYLGSVIYDYDTILTAIHENAVIKLGERFTMALFERVNSDTRNTYKFVQLITNTNALTTIKEVDEERKKEKESITRRKYYFGYILWADDSTVKNDYEINIPRSWQEFKIFCEYYGIKYDEFEKFIAQYNDINEFIYFPVIIGISRPHQLIGYSSNIEFINLRFKVESQDLKDGKIVNNIPIDMLSHNQPLTCKLATQISDSNVSLENRSIVFGCGAIGSKIVMHLARSGQTNLTLIDPDYISPHNLVRHALFGEDEGAGKADALKEKIKKIYPSEKLGVVSGASLKDGLIDKKETFEKYHWILDFTASEAFFNKLALLKSIDSAKLASASISDFGNLGIMYKEGEQRNPRIDDLQSYLYSMCQSDENINNWLKNEQVKASSNHVIIQVGVGCNSETTILADDKISSHASYFSGALKREMTQPSKEGRIYLHRIKEKEDYNIETQVVKVNPFRIFQAINDPSWTIRFKPEVIEHLEHEFFAAQTNETGGVFVGICNYKTKTIHVTGSVTAPVDSTANSTQFVRGYNGLAEHISEIGHNSGGQIGYIGEWHTHPDGPNGLSRQDIASVAQHKEECSKLQPPLPVFLSVITPDGLFPYVY</sequence>
<evidence type="ECO:0000256" key="2">
    <source>
        <dbReference type="ARBA" id="ARBA00022723"/>
    </source>
</evidence>
<dbReference type="InterPro" id="IPR035985">
    <property type="entry name" value="Ubiquitin-activating_enz"/>
</dbReference>
<keyword evidence="5" id="KW-0482">Metalloprotease</keyword>
<dbReference type="Pfam" id="PF14457">
    <property type="entry name" value="Prok-E2_A"/>
    <property type="match status" value="1"/>
</dbReference>
<keyword evidence="1" id="KW-0645">Protease</keyword>
<feature type="domain" description="JAB" evidence="7">
    <location>
        <begin position="644"/>
        <end position="733"/>
    </location>
</feature>
<dbReference type="InterPro" id="IPR028090">
    <property type="entry name" value="JAB_dom_prok"/>
</dbReference>
<keyword evidence="4" id="KW-0862">Zinc</keyword>
<organism evidence="8 9">
    <name type="scientific">Elizabethkingia ursingii</name>
    <dbReference type="NCBI Taxonomy" id="1756150"/>
    <lineage>
        <taxon>Bacteria</taxon>
        <taxon>Pseudomonadati</taxon>
        <taxon>Bacteroidota</taxon>
        <taxon>Flavobacteriia</taxon>
        <taxon>Flavobacteriales</taxon>
        <taxon>Weeksellaceae</taxon>
        <taxon>Elizabethkingia</taxon>
    </lineage>
</organism>
<dbReference type="PANTHER" id="PTHR43267:SF1">
    <property type="entry name" value="TRNA THREONYLCARBAMOYLADENOSINE DEHYDRATASE"/>
    <property type="match status" value="1"/>
</dbReference>
<dbReference type="InterPro" id="IPR032865">
    <property type="entry name" value="Prok-E2_A"/>
</dbReference>
<keyword evidence="2" id="KW-0479">Metal-binding</keyword>
<keyword evidence="3" id="KW-0378">Hydrolase</keyword>
<dbReference type="Pfam" id="PF00899">
    <property type="entry name" value="ThiF"/>
    <property type="match status" value="1"/>
</dbReference>
<dbReference type="Gene3D" id="3.40.140.10">
    <property type="entry name" value="Cytidine Deaminase, domain 2"/>
    <property type="match status" value="1"/>
</dbReference>
<evidence type="ECO:0000259" key="6">
    <source>
        <dbReference type="Pfam" id="PF00899"/>
    </source>
</evidence>
<gene>
    <name evidence="8" type="ORF">BB021_11000</name>
</gene>
<evidence type="ECO:0008006" key="10">
    <source>
        <dbReference type="Google" id="ProtNLM"/>
    </source>
</evidence>
<feature type="domain" description="THIF-type NAD/FAD binding fold" evidence="6">
    <location>
        <begin position="372"/>
        <end position="468"/>
    </location>
</feature>
<evidence type="ECO:0000259" key="7">
    <source>
        <dbReference type="Pfam" id="PF14464"/>
    </source>
</evidence>
<proteinExistence type="predicted"/>
<dbReference type="PANTHER" id="PTHR43267">
    <property type="entry name" value="TRNA THREONYLCARBAMOYLADENOSINE DEHYDRATASE"/>
    <property type="match status" value="1"/>
</dbReference>
<evidence type="ECO:0000256" key="1">
    <source>
        <dbReference type="ARBA" id="ARBA00022670"/>
    </source>
</evidence>
<dbReference type="SUPFAM" id="SSF69572">
    <property type="entry name" value="Activating enzymes of the ubiquitin-like proteins"/>
    <property type="match status" value="1"/>
</dbReference>
<reference evidence="8 9" key="1">
    <citation type="submission" date="2016-07" db="EMBL/GenBank/DDBJ databases">
        <title>Revisiting the Taxonomy of the Elizabethkingia Genus based on Whole-Genome Sequencing, Optical Mapping, and MALDI-TOF.</title>
        <authorList>
            <person name="Nicholson A.C."/>
        </authorList>
    </citation>
    <scope>NUCLEOTIDE SEQUENCE [LARGE SCALE GENOMIC DNA]</scope>
    <source>
        <strain evidence="8 9">C1558</strain>
    </source>
</reference>
<evidence type="ECO:0000313" key="9">
    <source>
        <dbReference type="Proteomes" id="UP000190016"/>
    </source>
</evidence>
<dbReference type="Proteomes" id="UP000190016">
    <property type="component" value="Unassembled WGS sequence"/>
</dbReference>
<protein>
    <recommendedName>
        <fullName evidence="10">Thiamine biosynthesis protein ThiF</fullName>
    </recommendedName>
</protein>